<feature type="compositionally biased region" description="Basic and acidic residues" evidence="4">
    <location>
        <begin position="335"/>
        <end position="345"/>
    </location>
</feature>
<organism evidence="6 7">
    <name type="scientific">Meiothermus luteus</name>
    <dbReference type="NCBI Taxonomy" id="2026184"/>
    <lineage>
        <taxon>Bacteria</taxon>
        <taxon>Thermotogati</taxon>
        <taxon>Deinococcota</taxon>
        <taxon>Deinococci</taxon>
        <taxon>Thermales</taxon>
        <taxon>Thermaceae</taxon>
        <taxon>Meiothermus</taxon>
    </lineage>
</organism>
<evidence type="ECO:0000256" key="4">
    <source>
        <dbReference type="SAM" id="MobiDB-lite"/>
    </source>
</evidence>
<dbReference type="GO" id="GO:0046872">
    <property type="term" value="F:metal ion binding"/>
    <property type="evidence" value="ECO:0007669"/>
    <property type="project" value="UniProtKB-KW"/>
</dbReference>
<dbReference type="GO" id="GO:0022904">
    <property type="term" value="P:respiratory electron transport chain"/>
    <property type="evidence" value="ECO:0007669"/>
    <property type="project" value="TreeGrafter"/>
</dbReference>
<keyword evidence="2" id="KW-0408">Iron</keyword>
<evidence type="ECO:0000256" key="3">
    <source>
        <dbReference type="ARBA" id="ARBA00023014"/>
    </source>
</evidence>
<dbReference type="GO" id="GO:0003954">
    <property type="term" value="F:NADH dehydrogenase activity"/>
    <property type="evidence" value="ECO:0007669"/>
    <property type="project" value="TreeGrafter"/>
</dbReference>
<feature type="region of interest" description="Disordered" evidence="4">
    <location>
        <begin position="233"/>
        <end position="354"/>
    </location>
</feature>
<evidence type="ECO:0000313" key="6">
    <source>
        <dbReference type="EMBL" id="RIH88738.1"/>
    </source>
</evidence>
<evidence type="ECO:0000256" key="1">
    <source>
        <dbReference type="ARBA" id="ARBA00022723"/>
    </source>
</evidence>
<dbReference type="PANTHER" id="PTHR43105:SF10">
    <property type="entry name" value="NADH-QUINONE OXIDOREDUCTASE SUBUNIT G"/>
    <property type="match status" value="1"/>
</dbReference>
<keyword evidence="1" id="KW-0479">Metal-binding</keyword>
<dbReference type="GO" id="GO:0016020">
    <property type="term" value="C:membrane"/>
    <property type="evidence" value="ECO:0007669"/>
    <property type="project" value="TreeGrafter"/>
</dbReference>
<name>A0A399EXK2_9DEIN</name>
<evidence type="ECO:0000256" key="2">
    <source>
        <dbReference type="ARBA" id="ARBA00023004"/>
    </source>
</evidence>
<protein>
    <submittedName>
        <fullName evidence="6">Arsenite oxidase subunit AioA</fullName>
        <ecNumber evidence="6">1.20.9.1</ecNumber>
    </submittedName>
</protein>
<keyword evidence="7" id="KW-1185">Reference proteome</keyword>
<dbReference type="Proteomes" id="UP000265800">
    <property type="component" value="Unassembled WGS sequence"/>
</dbReference>
<dbReference type="PANTHER" id="PTHR43105">
    <property type="entry name" value="RESPIRATORY NITRATE REDUCTASE"/>
    <property type="match status" value="1"/>
</dbReference>
<evidence type="ECO:0000313" key="7">
    <source>
        <dbReference type="Proteomes" id="UP000265800"/>
    </source>
</evidence>
<dbReference type="GO" id="GO:0051536">
    <property type="term" value="F:iron-sulfur cluster binding"/>
    <property type="evidence" value="ECO:0007669"/>
    <property type="project" value="UniProtKB-KW"/>
</dbReference>
<dbReference type="EMBL" id="QWKZ01000010">
    <property type="protein sequence ID" value="RIH88738.1"/>
    <property type="molecule type" value="Genomic_DNA"/>
</dbReference>
<dbReference type="SUPFAM" id="SSF53706">
    <property type="entry name" value="Formate dehydrogenase/DMSO reductase, domains 1-3"/>
    <property type="match status" value="1"/>
</dbReference>
<evidence type="ECO:0000259" key="5">
    <source>
        <dbReference type="Pfam" id="PF00384"/>
    </source>
</evidence>
<dbReference type="AlphaFoldDB" id="A0A399EXK2"/>
<gene>
    <name evidence="6" type="primary">aioA</name>
    <name evidence="6" type="ORF">Mlute_00526</name>
</gene>
<feature type="domain" description="Molybdopterin oxidoreductase" evidence="5">
    <location>
        <begin position="62"/>
        <end position="123"/>
    </location>
</feature>
<dbReference type="Pfam" id="PF00384">
    <property type="entry name" value="Molybdopterin"/>
    <property type="match status" value="1"/>
</dbReference>
<reference evidence="6 7" key="1">
    <citation type="submission" date="2018-08" db="EMBL/GenBank/DDBJ databases">
        <title>Meiothermus luteus KCTC 52599 genome sequencing project.</title>
        <authorList>
            <person name="Da Costa M.S."/>
            <person name="Albuquerque L."/>
            <person name="Raposo P."/>
            <person name="Froufe H.J.C."/>
            <person name="Barroso C.S."/>
            <person name="Egas C."/>
        </authorList>
    </citation>
    <scope>NUCLEOTIDE SEQUENCE [LARGE SCALE GENOMIC DNA]</scope>
    <source>
        <strain evidence="6 7">KCTC 52599</strain>
    </source>
</reference>
<dbReference type="InterPro" id="IPR050123">
    <property type="entry name" value="Prok_molybdopt-oxidoreductase"/>
</dbReference>
<keyword evidence="3" id="KW-0411">Iron-sulfur</keyword>
<dbReference type="EC" id="1.20.9.1" evidence="6"/>
<keyword evidence="6" id="KW-0560">Oxidoreductase</keyword>
<comment type="caution">
    <text evidence="6">The sequence shown here is derived from an EMBL/GenBank/DDBJ whole genome shotgun (WGS) entry which is preliminary data.</text>
</comment>
<dbReference type="GO" id="GO:0050611">
    <property type="term" value="F:arsenate reductase (azurin) activity"/>
    <property type="evidence" value="ECO:0007669"/>
    <property type="project" value="UniProtKB-EC"/>
</dbReference>
<sequence>MEPYWVIATDPYLSTPSNQVFRKGIHERTEKLTRALGEGGEPSTIQESVQKTLAFLYNNPDALFLVVQDIYMTETARDAHLILPAAWGEANETSINCNSRLLRLYEKFMDPPREAKPDWEIFKWVGLRIAELYRPEGKAQEAAKFEFGKNWRTDEDVFLAGTEEFADNRVSEEDKAKLEAENYKGVTYAFLKQLGQKGIQTPVRRDPRTGQLVGTVRPPLHLQVRHRGRQVQVVRHRRLGRLPAGGGHGPAPALRGGEPRGRQAPGPPVRGPGGGLQRGGERHLPGLRHGRREAGDALPGHVPLAGHLQLPGLRLHRPQNHHPLVQGHPGSDPQGGRDHPLRAADGEPPAAEQV</sequence>
<dbReference type="Gene3D" id="3.40.50.740">
    <property type="match status" value="2"/>
</dbReference>
<proteinExistence type="predicted"/>
<accession>A0A399EXK2</accession>
<dbReference type="InterPro" id="IPR006656">
    <property type="entry name" value="Mopterin_OxRdtase"/>
</dbReference>